<evidence type="ECO:0000256" key="2">
    <source>
        <dbReference type="ARBA" id="ARBA00022786"/>
    </source>
</evidence>
<dbReference type="PANTHER" id="PTHR32370">
    <property type="entry name" value="OS12G0117600 PROTEIN"/>
    <property type="match status" value="1"/>
</dbReference>
<proteinExistence type="inferred from homology"/>
<organism evidence="7 8">
    <name type="scientific">Morella rubra</name>
    <name type="common">Chinese bayberry</name>
    <dbReference type="NCBI Taxonomy" id="262757"/>
    <lineage>
        <taxon>Eukaryota</taxon>
        <taxon>Viridiplantae</taxon>
        <taxon>Streptophyta</taxon>
        <taxon>Embryophyta</taxon>
        <taxon>Tracheophyta</taxon>
        <taxon>Spermatophyta</taxon>
        <taxon>Magnoliopsida</taxon>
        <taxon>eudicotyledons</taxon>
        <taxon>Gunneridae</taxon>
        <taxon>Pentapetalae</taxon>
        <taxon>rosids</taxon>
        <taxon>fabids</taxon>
        <taxon>Fagales</taxon>
        <taxon>Myricaceae</taxon>
        <taxon>Morella</taxon>
    </lineage>
</organism>
<feature type="region of interest" description="Disordered" evidence="5">
    <location>
        <begin position="433"/>
        <end position="458"/>
    </location>
</feature>
<feature type="region of interest" description="Disordered" evidence="5">
    <location>
        <begin position="19"/>
        <end position="39"/>
    </location>
</feature>
<keyword evidence="8" id="KW-1185">Reference proteome</keyword>
<evidence type="ECO:0000259" key="6">
    <source>
        <dbReference type="PROSITE" id="PS51649"/>
    </source>
</evidence>
<protein>
    <recommendedName>
        <fullName evidence="6">NPH3 domain-containing protein</fullName>
    </recommendedName>
</protein>
<dbReference type="AlphaFoldDB" id="A0A6A1VS92"/>
<reference evidence="7 8" key="1">
    <citation type="journal article" date="2019" name="Plant Biotechnol. J.">
        <title>The red bayberry genome and genetic basis of sex determination.</title>
        <authorList>
            <person name="Jia H.M."/>
            <person name="Jia H.J."/>
            <person name="Cai Q.L."/>
            <person name="Wang Y."/>
            <person name="Zhao H.B."/>
            <person name="Yang W.F."/>
            <person name="Wang G.Y."/>
            <person name="Li Y.H."/>
            <person name="Zhan D.L."/>
            <person name="Shen Y.T."/>
            <person name="Niu Q.F."/>
            <person name="Chang L."/>
            <person name="Qiu J."/>
            <person name="Zhao L."/>
            <person name="Xie H.B."/>
            <person name="Fu W.Y."/>
            <person name="Jin J."/>
            <person name="Li X.W."/>
            <person name="Jiao Y."/>
            <person name="Zhou C.C."/>
            <person name="Tu T."/>
            <person name="Chai C.Y."/>
            <person name="Gao J.L."/>
            <person name="Fan L.J."/>
            <person name="van de Weg E."/>
            <person name="Wang J.Y."/>
            <person name="Gao Z.S."/>
        </authorList>
    </citation>
    <scope>NUCLEOTIDE SEQUENCE [LARGE SCALE GENOMIC DNA]</scope>
    <source>
        <tissue evidence="7">Leaves</tissue>
    </source>
</reference>
<dbReference type="Gene3D" id="3.30.710.10">
    <property type="entry name" value="Potassium Channel Kv1.1, Chain A"/>
    <property type="match status" value="1"/>
</dbReference>
<dbReference type="Pfam" id="PF03000">
    <property type="entry name" value="NPH3"/>
    <property type="match status" value="1"/>
</dbReference>
<feature type="compositionally biased region" description="Low complexity" evidence="5">
    <location>
        <begin position="23"/>
        <end position="34"/>
    </location>
</feature>
<feature type="region of interest" description="Disordered" evidence="5">
    <location>
        <begin position="475"/>
        <end position="496"/>
    </location>
</feature>
<name>A0A6A1VS92_9ROSI</name>
<keyword evidence="4" id="KW-0175">Coiled coil</keyword>
<evidence type="ECO:0000256" key="4">
    <source>
        <dbReference type="SAM" id="Coils"/>
    </source>
</evidence>
<dbReference type="UniPathway" id="UPA00143"/>
<comment type="pathway">
    <text evidence="1">Protein modification; protein ubiquitination.</text>
</comment>
<sequence>MAMRAWKHLGVVETIHEEREYESSSASPSLSPTLSSPPTPLHTRVQAWSLARGQKTDILVRVHGRCFHLHKVEIDGTASLSAGIVFYRWENDALTSRSAYLRREITKISEFRLSPPLNITAETFSLVADFCYGSHIVITPFNVAALRTAAELLEMTGNKSEGEEENLLQLSETHFRRIIAVNREYASIVFHSCLSLLPEAETMSSLVSRCVEALSSVKDNGDGGKVACFEDVIPMSPEDFLIVAESMHRRLASHDVLYRTVNLYFKRYNGKITEDQKAQICNSIDCNKLSPQLVLEAVENPIMPLRFIVRAMLVEQLNTRRSIFSTAAESQPFRHRIDSTKHDDPTTLGALLERDAALRQAAHLRAAMNATSSRIQSLEKELSVMRKLLNESESQRSIMGSARSASFHYGSENKIDRTVERGSASSRFHLGRERALAGSSSSEDSCDATVPPRRTKNNIRQRLINGLKSAFRASKSASKNGLESRKSSCRMDQKGVLGEEDDYEDIIVHREYLRESVA</sequence>
<comment type="similarity">
    <text evidence="3">Belongs to the NPH3 family.</text>
</comment>
<dbReference type="EMBL" id="RXIC02000023">
    <property type="protein sequence ID" value="KAB1214906.1"/>
    <property type="molecule type" value="Genomic_DNA"/>
</dbReference>
<dbReference type="SUPFAM" id="SSF54695">
    <property type="entry name" value="POZ domain"/>
    <property type="match status" value="1"/>
</dbReference>
<evidence type="ECO:0000313" key="7">
    <source>
        <dbReference type="EMBL" id="KAB1214906.1"/>
    </source>
</evidence>
<dbReference type="Proteomes" id="UP000516437">
    <property type="component" value="Chromosome 5"/>
</dbReference>
<feature type="compositionally biased region" description="Basic and acidic residues" evidence="5">
    <location>
        <begin position="482"/>
        <end position="493"/>
    </location>
</feature>
<dbReference type="PROSITE" id="PS51649">
    <property type="entry name" value="NPH3"/>
    <property type="match status" value="1"/>
</dbReference>
<evidence type="ECO:0000256" key="3">
    <source>
        <dbReference type="PROSITE-ProRule" id="PRU00982"/>
    </source>
</evidence>
<feature type="domain" description="NPH3" evidence="6">
    <location>
        <begin position="250"/>
        <end position="318"/>
    </location>
</feature>
<dbReference type="InterPro" id="IPR011333">
    <property type="entry name" value="SKP1/BTB/POZ_sf"/>
</dbReference>
<dbReference type="InterPro" id="IPR027356">
    <property type="entry name" value="NPH3_dom"/>
</dbReference>
<dbReference type="OrthoDB" id="407106at2759"/>
<evidence type="ECO:0000256" key="5">
    <source>
        <dbReference type="SAM" id="MobiDB-lite"/>
    </source>
</evidence>
<evidence type="ECO:0000256" key="1">
    <source>
        <dbReference type="ARBA" id="ARBA00004906"/>
    </source>
</evidence>
<keyword evidence="2" id="KW-0833">Ubl conjugation pathway</keyword>
<dbReference type="GO" id="GO:0016567">
    <property type="term" value="P:protein ubiquitination"/>
    <property type="evidence" value="ECO:0007669"/>
    <property type="project" value="UniProtKB-UniPathway"/>
</dbReference>
<evidence type="ECO:0000313" key="8">
    <source>
        <dbReference type="Proteomes" id="UP000516437"/>
    </source>
</evidence>
<accession>A0A6A1VS92</accession>
<comment type="caution">
    <text evidence="7">The sequence shown here is derived from an EMBL/GenBank/DDBJ whole genome shotgun (WGS) entry which is preliminary data.</text>
</comment>
<gene>
    <name evidence="7" type="ORF">CJ030_MR5G024526</name>
</gene>
<dbReference type="InterPro" id="IPR043454">
    <property type="entry name" value="NPH3/RPT2-like"/>
</dbReference>
<feature type="coiled-coil region" evidence="4">
    <location>
        <begin position="361"/>
        <end position="395"/>
    </location>
</feature>